<evidence type="ECO:0000259" key="7">
    <source>
        <dbReference type="PROSITE" id="PS50991"/>
    </source>
</evidence>
<dbReference type="GO" id="GO:0006552">
    <property type="term" value="P:L-leucine catabolic process"/>
    <property type="evidence" value="ECO:0007669"/>
    <property type="project" value="TreeGrafter"/>
</dbReference>
<evidence type="ECO:0000256" key="2">
    <source>
        <dbReference type="ARBA" id="ARBA00009405"/>
    </source>
</evidence>
<dbReference type="InterPro" id="IPR043594">
    <property type="entry name" value="HMGL"/>
</dbReference>
<dbReference type="InterPro" id="IPR013785">
    <property type="entry name" value="Aldolase_TIM"/>
</dbReference>
<dbReference type="GO" id="GO:0046951">
    <property type="term" value="P:ketone body biosynthetic process"/>
    <property type="evidence" value="ECO:0007669"/>
    <property type="project" value="TreeGrafter"/>
</dbReference>
<dbReference type="SUPFAM" id="SSF51569">
    <property type="entry name" value="Aldolase"/>
    <property type="match status" value="1"/>
</dbReference>
<dbReference type="CDD" id="cd07938">
    <property type="entry name" value="DRE_TIM_HMGL"/>
    <property type="match status" value="1"/>
</dbReference>
<dbReference type="Gene3D" id="3.90.226.10">
    <property type="entry name" value="2-enoyl-CoA Hydratase, Chain A, domain 1"/>
    <property type="match status" value="1"/>
</dbReference>
<dbReference type="InterPro" id="IPR001753">
    <property type="entry name" value="Enoyl-CoA_hydra/iso"/>
</dbReference>
<evidence type="ECO:0000256" key="4">
    <source>
        <dbReference type="ARBA" id="ARBA00022723"/>
    </source>
</evidence>
<dbReference type="Proteomes" id="UP000007304">
    <property type="component" value="Unassembled WGS sequence"/>
</dbReference>
<dbReference type="SUPFAM" id="SSF52096">
    <property type="entry name" value="ClpP/crotonase"/>
    <property type="match status" value="1"/>
</dbReference>
<organism evidence="8 9">
    <name type="scientific">Exophiala dermatitidis (strain ATCC 34100 / CBS 525.76 / NIH/UT8656)</name>
    <name type="common">Black yeast</name>
    <name type="synonym">Wangiella dermatitidis</name>
    <dbReference type="NCBI Taxonomy" id="858893"/>
    <lineage>
        <taxon>Eukaryota</taxon>
        <taxon>Fungi</taxon>
        <taxon>Dikarya</taxon>
        <taxon>Ascomycota</taxon>
        <taxon>Pezizomycotina</taxon>
        <taxon>Eurotiomycetes</taxon>
        <taxon>Chaetothyriomycetidae</taxon>
        <taxon>Chaetothyriales</taxon>
        <taxon>Herpotrichiellaceae</taxon>
        <taxon>Exophiala</taxon>
    </lineage>
</organism>
<gene>
    <name evidence="8" type="ORF">HMPREF1120_08696</name>
</gene>
<comment type="catalytic activity">
    <reaction evidence="6">
        <text>(3S)-3-hydroxy-3-methylglutaryl-CoA = acetoacetate + acetyl-CoA</text>
        <dbReference type="Rhea" id="RHEA:24404"/>
        <dbReference type="ChEBI" id="CHEBI:13705"/>
        <dbReference type="ChEBI" id="CHEBI:43074"/>
        <dbReference type="ChEBI" id="CHEBI:57288"/>
        <dbReference type="EC" id="4.1.3.4"/>
    </reaction>
</comment>
<dbReference type="GeneID" id="20313335"/>
<evidence type="ECO:0000256" key="5">
    <source>
        <dbReference type="ARBA" id="ARBA00023239"/>
    </source>
</evidence>
<comment type="similarity">
    <text evidence="2">Belongs to the HMG-CoA lyase family.</text>
</comment>
<evidence type="ECO:0000256" key="6">
    <source>
        <dbReference type="ARBA" id="ARBA00049877"/>
    </source>
</evidence>
<dbReference type="FunFam" id="3.20.20.70:FF:000201">
    <property type="entry name" value="Hydroxymethylglutaryl-CoA lyase"/>
    <property type="match status" value="1"/>
</dbReference>
<sequence length="623" mass="66311">MAVLNSHTQAQPRDGSAVRIVEVGPRDGLQNFPRNVPTAVKIEMIKRLYATNLRTIELTSVVSPKAIPQLADCRNVLSNPEVGALLPDQSLRLPVLVPNLKGLDIAVQHKVREVAVFVSASEGFSKANTNCTVEEGLQRAEAVARKALQQGVQVRGYVSSIFACPYDGPTPPEAVLRCVRRLLDAGCYEVSLGDTLGVGVAAKTKSLINYLVSSGISVHALAGHFHDTYGQAVSNVWAAYECGVRVFDSSIAGLGGCPYAPGAKGNVATEDLVYLFHQAGISTGVDLDALVETGVWVSSMLSRENESRAGKALAVKKGLKLGGPKKATSKPSPALTWENVGQSSADDELLVQKSGVNIKITLNRPKNGNALTSTMIEKLTNFFEHAATNHPAISRIVIAANGKYFCTGMDLSAKGTRVSKGGSSTEIQYQILTKLFEAIDRAPQVTIACVQGPAFGGGVGLAFACDVRIAVRSAWVKLSEVRLGLCPATISKYVIREWGFAFSREAMLSGRQVSAEELAARGVVAKVADDGNAMTKVLDQYLTELRGSAPKASTMCKDLIQLAWAHAGEAAQLEGIKKNFDQMMAPDAEAAYGVGQLQKGVKAVDWDARMTGESKDDALKAKL</sequence>
<reference evidence="8" key="1">
    <citation type="submission" date="2011-07" db="EMBL/GenBank/DDBJ databases">
        <title>The Genome Sequence of Exophiala (Wangiella) dermatitidis NIH/UT8656.</title>
        <authorList>
            <consortium name="The Broad Institute Genome Sequencing Platform"/>
            <person name="Cuomo C."/>
            <person name="Wang Z."/>
            <person name="Hunicke-Smith S."/>
            <person name="Szanislo P.J."/>
            <person name="Earl A."/>
            <person name="Young S.K."/>
            <person name="Zeng Q."/>
            <person name="Gargeya S."/>
            <person name="Fitzgerald M."/>
            <person name="Haas B."/>
            <person name="Abouelleil A."/>
            <person name="Alvarado L."/>
            <person name="Arachchi H.M."/>
            <person name="Berlin A."/>
            <person name="Brown A."/>
            <person name="Chapman S.B."/>
            <person name="Chen Z."/>
            <person name="Dunbar C."/>
            <person name="Freedman E."/>
            <person name="Gearin G."/>
            <person name="Gellesch M."/>
            <person name="Goldberg J."/>
            <person name="Griggs A."/>
            <person name="Gujja S."/>
            <person name="Heiman D."/>
            <person name="Howarth C."/>
            <person name="Larson L."/>
            <person name="Lui A."/>
            <person name="MacDonald P.J.P."/>
            <person name="Montmayeur A."/>
            <person name="Murphy C."/>
            <person name="Neiman D."/>
            <person name="Pearson M."/>
            <person name="Priest M."/>
            <person name="Roberts A."/>
            <person name="Saif S."/>
            <person name="Shea T."/>
            <person name="Shenoy N."/>
            <person name="Sisk P."/>
            <person name="Stolte C."/>
            <person name="Sykes S."/>
            <person name="Wortman J."/>
            <person name="Nusbaum C."/>
            <person name="Birren B."/>
        </authorList>
    </citation>
    <scope>NUCLEOTIDE SEQUENCE</scope>
    <source>
        <strain evidence="8">NIH/UT8656</strain>
    </source>
</reference>
<dbReference type="Pfam" id="PF00682">
    <property type="entry name" value="HMGL-like"/>
    <property type="match status" value="1"/>
</dbReference>
<evidence type="ECO:0000256" key="1">
    <source>
        <dbReference type="ARBA" id="ARBA00005143"/>
    </source>
</evidence>
<dbReference type="GO" id="GO:0004419">
    <property type="term" value="F:hydroxymethylglutaryl-CoA lyase activity"/>
    <property type="evidence" value="ECO:0007669"/>
    <property type="project" value="UniProtKB-EC"/>
</dbReference>
<dbReference type="Pfam" id="PF00378">
    <property type="entry name" value="ECH_1"/>
    <property type="match status" value="1"/>
</dbReference>
<feature type="domain" description="Pyruvate carboxyltransferase" evidence="7">
    <location>
        <begin position="18"/>
        <end position="291"/>
    </location>
</feature>
<dbReference type="HOGENOM" id="CLU_022138_4_1_1"/>
<dbReference type="PROSITE" id="PS50991">
    <property type="entry name" value="PYR_CT"/>
    <property type="match status" value="1"/>
</dbReference>
<dbReference type="CDD" id="cd06558">
    <property type="entry name" value="crotonase-like"/>
    <property type="match status" value="1"/>
</dbReference>
<comment type="pathway">
    <text evidence="1">Metabolic intermediate metabolism; (S)-3-hydroxy-3-methylglutaryl-CoA degradation; acetoacetate from (S)-3-hydroxy-3-methylglutaryl-CoA: step 1/1.</text>
</comment>
<dbReference type="AlphaFoldDB" id="H6C9N5"/>
<dbReference type="OrthoDB" id="10253869at2759"/>
<keyword evidence="4" id="KW-0479">Metal-binding</keyword>
<evidence type="ECO:0000313" key="8">
    <source>
        <dbReference type="EMBL" id="EHY60751.1"/>
    </source>
</evidence>
<dbReference type="RefSeq" id="XP_009161212.1">
    <property type="nucleotide sequence ID" value="XM_009162964.1"/>
</dbReference>
<dbReference type="InParanoid" id="H6C9N5"/>
<dbReference type="eggNOG" id="KOG2368">
    <property type="taxonomic scope" value="Eukaryota"/>
</dbReference>
<dbReference type="NCBIfam" id="NF004283">
    <property type="entry name" value="PRK05692.1"/>
    <property type="match status" value="1"/>
</dbReference>
<dbReference type="UniPathway" id="UPA00896">
    <property type="reaction ID" value="UER00863"/>
</dbReference>
<name>H6C9N5_EXODN</name>
<dbReference type="InterPro" id="IPR000891">
    <property type="entry name" value="PYR_CT"/>
</dbReference>
<dbReference type="VEuPathDB" id="FungiDB:HMPREF1120_08696"/>
<dbReference type="GO" id="GO:0046872">
    <property type="term" value="F:metal ion binding"/>
    <property type="evidence" value="ECO:0007669"/>
    <property type="project" value="UniProtKB-KW"/>
</dbReference>
<evidence type="ECO:0000313" key="9">
    <source>
        <dbReference type="Proteomes" id="UP000007304"/>
    </source>
</evidence>
<dbReference type="PANTHER" id="PTHR42738:SF17">
    <property type="entry name" value="HYDROXYMETHYLGLUTARYL-COA LYASE"/>
    <property type="match status" value="1"/>
</dbReference>
<dbReference type="STRING" id="858893.H6C9N5"/>
<evidence type="ECO:0000256" key="3">
    <source>
        <dbReference type="ARBA" id="ARBA00012910"/>
    </source>
</evidence>
<dbReference type="InterPro" id="IPR029045">
    <property type="entry name" value="ClpP/crotonase-like_dom_sf"/>
</dbReference>
<dbReference type="EC" id="4.1.3.4" evidence="3"/>
<accession>H6C9N5</accession>
<proteinExistence type="inferred from homology"/>
<dbReference type="OMA" id="KEFQAGR"/>
<dbReference type="eggNOG" id="KOG1681">
    <property type="taxonomic scope" value="Eukaryota"/>
</dbReference>
<dbReference type="PANTHER" id="PTHR42738">
    <property type="entry name" value="HYDROXYMETHYLGLUTARYL-COA LYASE"/>
    <property type="match status" value="1"/>
</dbReference>
<keyword evidence="5 8" id="KW-0456">Lyase</keyword>
<dbReference type="EMBL" id="JH226136">
    <property type="protein sequence ID" value="EHY60751.1"/>
    <property type="molecule type" value="Genomic_DNA"/>
</dbReference>
<dbReference type="Gene3D" id="3.20.20.70">
    <property type="entry name" value="Aldolase class I"/>
    <property type="match status" value="1"/>
</dbReference>
<keyword evidence="9" id="KW-1185">Reference proteome</keyword>
<protein>
    <recommendedName>
        <fullName evidence="3">hydroxymethylglutaryl-CoA lyase</fullName>
        <ecNumber evidence="3">4.1.3.4</ecNumber>
    </recommendedName>
</protein>